<sequence length="40" mass="4430">MKTNTYAGIPEEHAKLEQAKIVLIPVPYDGTSTWQKGADK</sequence>
<accession>A0ABY2D1Q4</accession>
<comment type="caution">
    <text evidence="1">The sequence shown here is derived from an EMBL/GenBank/DDBJ whole genome shotgun (WGS) entry which is preliminary data.</text>
</comment>
<evidence type="ECO:0000313" key="2">
    <source>
        <dbReference type="Proteomes" id="UP000294823"/>
    </source>
</evidence>
<dbReference type="Proteomes" id="UP000294823">
    <property type="component" value="Unassembled WGS sequence"/>
</dbReference>
<organism evidence="1 2">
    <name type="scientific">Halomonas marinisediminis</name>
    <dbReference type="NCBI Taxonomy" id="2546095"/>
    <lineage>
        <taxon>Bacteria</taxon>
        <taxon>Pseudomonadati</taxon>
        <taxon>Pseudomonadota</taxon>
        <taxon>Gammaproteobacteria</taxon>
        <taxon>Oceanospirillales</taxon>
        <taxon>Halomonadaceae</taxon>
        <taxon>Halomonas</taxon>
    </lineage>
</organism>
<name>A0ABY2D1Q4_9GAMM</name>
<feature type="non-terminal residue" evidence="1">
    <location>
        <position position="40"/>
    </location>
</feature>
<reference evidence="1 2" key="1">
    <citation type="submission" date="2019-03" db="EMBL/GenBank/DDBJ databases">
        <title>Halomonas marinisediminis sp. nov., a moderately halophilic bacterium isolated from the Bohai Gulf.</title>
        <authorList>
            <person name="Ji X."/>
        </authorList>
    </citation>
    <scope>NUCLEOTIDE SEQUENCE [LARGE SCALE GENOMIC DNA]</scope>
    <source>
        <strain evidence="1 2">204</strain>
    </source>
</reference>
<keyword evidence="2" id="KW-1185">Reference proteome</keyword>
<evidence type="ECO:0000313" key="1">
    <source>
        <dbReference type="EMBL" id="TDA77461.1"/>
    </source>
</evidence>
<proteinExistence type="predicted"/>
<protein>
    <submittedName>
        <fullName evidence="1">Agmatinase</fullName>
    </submittedName>
</protein>
<dbReference type="EMBL" id="SLTR01000659">
    <property type="protein sequence ID" value="TDA77461.1"/>
    <property type="molecule type" value="Genomic_DNA"/>
</dbReference>
<gene>
    <name evidence="1" type="ORF">E0702_18140</name>
</gene>